<evidence type="ECO:0000259" key="2">
    <source>
        <dbReference type="Pfam" id="PF19291"/>
    </source>
</evidence>
<dbReference type="GO" id="GO:0004553">
    <property type="term" value="F:hydrolase activity, hydrolyzing O-glycosyl compounds"/>
    <property type="evidence" value="ECO:0007669"/>
    <property type="project" value="UniProtKB-ARBA"/>
</dbReference>
<dbReference type="Pfam" id="PF00723">
    <property type="entry name" value="Glyco_hydro_15"/>
    <property type="match status" value="1"/>
</dbReference>
<dbReference type="Pfam" id="PF19291">
    <property type="entry name" value="TREH_N"/>
    <property type="match status" value="1"/>
</dbReference>
<evidence type="ECO:0000259" key="1">
    <source>
        <dbReference type="Pfam" id="PF00723"/>
    </source>
</evidence>
<proteinExistence type="predicted"/>
<dbReference type="PANTHER" id="PTHR31616">
    <property type="entry name" value="TREHALASE"/>
    <property type="match status" value="1"/>
</dbReference>
<dbReference type="InterPro" id="IPR011613">
    <property type="entry name" value="GH15-like"/>
</dbReference>
<organism evidence="3 4">
    <name type="scientific">Sinomicrobium weinanense</name>
    <dbReference type="NCBI Taxonomy" id="2842200"/>
    <lineage>
        <taxon>Bacteria</taxon>
        <taxon>Pseudomonadati</taxon>
        <taxon>Bacteroidota</taxon>
        <taxon>Flavobacteriia</taxon>
        <taxon>Flavobacteriales</taxon>
        <taxon>Flavobacteriaceae</taxon>
        <taxon>Sinomicrobium</taxon>
    </lineage>
</organism>
<feature type="domain" description="Trehalase-like N-terminal" evidence="2">
    <location>
        <begin position="8"/>
        <end position="140"/>
    </location>
</feature>
<sequence>MDNLDYGIIGNCKSAALISKTGSLDWCCLPEFDSSSVFARLLDDEIGGSFGFLVSDSYTISQRYIPNTNILVTRFAEGSNIFEVYDFMPRYKLNEGNRHYAPPDIIRYMEHVSGQPVFRVKYDPRLEYAIADTSTKIKPEYIVSVTQEGKYDSLYLYSSLDKKKVLGGEEIQLERNEFFLLSYNEKIFRQTTQQAYLDLERTKVYWLNWSERTPSYKKYNKEIIRSALTLKMLSHNRTGAVLAAATTSLPETIGEVRNWDYRFCWIRDASMVIKVVSALGHVDVAKKYLQFIIDIIPDKDEKLQIMYGINKEKTLKEETLDHLKGYAGSRPVRIGNAAYEQRQNDIYGILMDVIHQQIVKFETSLDNCEELWTITKGIVWVVREHWEEPDKGIWEFRTEQRHFTFSKVLCWVAIDRAIKVAHILGKANHVTKWMDLEREIREDILKKAWSEKEQAFTQAYGSDDLDASVLLMEPYGFIEAGDPRYVRTVKAIEKELCHEGLLYRYKNKDDFGLPSSSFTICTFWFINSLYKIGEHKKAIKMFKKLLSYSNHLGLFSEDIDFKTKRLLGNFPQAYSHLALIETAINLSNVITEEEEIKVAVH</sequence>
<protein>
    <submittedName>
        <fullName evidence="3">Glycoside hydrolase family 15 protein</fullName>
    </submittedName>
</protein>
<dbReference type="SUPFAM" id="SSF48208">
    <property type="entry name" value="Six-hairpin glycosidases"/>
    <property type="match status" value="1"/>
</dbReference>
<comment type="caution">
    <text evidence="3">The sequence shown here is derived from an EMBL/GenBank/DDBJ whole genome shotgun (WGS) entry which is preliminary data.</text>
</comment>
<evidence type="ECO:0000313" key="4">
    <source>
        <dbReference type="Proteomes" id="UP000653730"/>
    </source>
</evidence>
<dbReference type="AlphaFoldDB" id="A0A926Q2T7"/>
<keyword evidence="3" id="KW-0378">Hydrolase</keyword>
<dbReference type="InterPro" id="IPR012341">
    <property type="entry name" value="6hp_glycosidase-like_sf"/>
</dbReference>
<dbReference type="InterPro" id="IPR045582">
    <property type="entry name" value="Trehalase-like_N"/>
</dbReference>
<dbReference type="EMBL" id="JACVDC010000039">
    <property type="protein sequence ID" value="MBC9796868.1"/>
    <property type="molecule type" value="Genomic_DNA"/>
</dbReference>
<dbReference type="PANTHER" id="PTHR31616:SF0">
    <property type="entry name" value="GLUCAN 1,4-ALPHA-GLUCOSIDASE"/>
    <property type="match status" value="1"/>
</dbReference>
<keyword evidence="4" id="KW-1185">Reference proteome</keyword>
<reference evidence="3 4" key="1">
    <citation type="submission" date="2020-09" db="EMBL/GenBank/DDBJ databases">
        <title>Sinomicrobium weinanense sp. nov., a halophilic bacteria isolated from saline-alkali soil.</title>
        <authorList>
            <person name="Wu P."/>
            <person name="Ren H."/>
            <person name="Mei Y."/>
            <person name="Liang Y."/>
            <person name="Chen Z."/>
        </authorList>
    </citation>
    <scope>NUCLEOTIDE SEQUENCE [LARGE SCALE GENOMIC DNA]</scope>
    <source>
        <strain evidence="3 4">FJxs</strain>
    </source>
</reference>
<dbReference type="GO" id="GO:0005975">
    <property type="term" value="P:carbohydrate metabolic process"/>
    <property type="evidence" value="ECO:0007669"/>
    <property type="project" value="InterPro"/>
</dbReference>
<evidence type="ECO:0000313" key="3">
    <source>
        <dbReference type="EMBL" id="MBC9796868.1"/>
    </source>
</evidence>
<dbReference type="Proteomes" id="UP000653730">
    <property type="component" value="Unassembled WGS sequence"/>
</dbReference>
<dbReference type="RefSeq" id="WP_187966010.1">
    <property type="nucleotide sequence ID" value="NZ_JACVDC010000039.1"/>
</dbReference>
<gene>
    <name evidence="3" type="ORF">IBL28_12885</name>
</gene>
<dbReference type="InterPro" id="IPR008928">
    <property type="entry name" value="6-hairpin_glycosidase_sf"/>
</dbReference>
<name>A0A926Q2T7_9FLAO</name>
<feature type="domain" description="GH15-like" evidence="1">
    <location>
        <begin position="218"/>
        <end position="583"/>
    </location>
</feature>
<accession>A0A926Q2T7</accession>
<dbReference type="Gene3D" id="1.50.10.10">
    <property type="match status" value="1"/>
</dbReference>